<evidence type="ECO:0000313" key="1">
    <source>
        <dbReference type="EMBL" id="KAF5944302.1"/>
    </source>
</evidence>
<protein>
    <submittedName>
        <fullName evidence="1">Uncharacterized protein</fullName>
    </submittedName>
</protein>
<proteinExistence type="predicted"/>
<comment type="caution">
    <text evidence="1">The sequence shown here is derived from an EMBL/GenBank/DDBJ whole genome shotgun (WGS) entry which is preliminary data.</text>
</comment>
<dbReference type="EMBL" id="JACBKZ010000008">
    <property type="protein sequence ID" value="KAF5944302.1"/>
    <property type="molecule type" value="Genomic_DNA"/>
</dbReference>
<reference evidence="2" key="1">
    <citation type="journal article" date="2020" name="Nat. Commun.">
        <title>Genome assembly of wild tea tree DASZ reveals pedigree and selection history of tea varieties.</title>
        <authorList>
            <person name="Zhang W."/>
            <person name="Zhang Y."/>
            <person name="Qiu H."/>
            <person name="Guo Y."/>
            <person name="Wan H."/>
            <person name="Zhang X."/>
            <person name="Scossa F."/>
            <person name="Alseekh S."/>
            <person name="Zhang Q."/>
            <person name="Wang P."/>
            <person name="Xu L."/>
            <person name="Schmidt M.H."/>
            <person name="Jia X."/>
            <person name="Li D."/>
            <person name="Zhu A."/>
            <person name="Guo F."/>
            <person name="Chen W."/>
            <person name="Ni D."/>
            <person name="Usadel B."/>
            <person name="Fernie A.R."/>
            <person name="Wen W."/>
        </authorList>
    </citation>
    <scope>NUCLEOTIDE SEQUENCE [LARGE SCALE GENOMIC DNA]</scope>
    <source>
        <strain evidence="2">cv. G240</strain>
    </source>
</reference>
<dbReference type="AlphaFoldDB" id="A0A7J7GU49"/>
<evidence type="ECO:0000313" key="2">
    <source>
        <dbReference type="Proteomes" id="UP000593564"/>
    </source>
</evidence>
<reference evidence="1 2" key="2">
    <citation type="submission" date="2020-07" db="EMBL/GenBank/DDBJ databases">
        <title>Genome assembly of wild tea tree DASZ reveals pedigree and selection history of tea varieties.</title>
        <authorList>
            <person name="Zhang W."/>
        </authorList>
    </citation>
    <scope>NUCLEOTIDE SEQUENCE [LARGE SCALE GENOMIC DNA]</scope>
    <source>
        <strain evidence="2">cv. G240</strain>
        <tissue evidence="1">Leaf</tissue>
    </source>
</reference>
<organism evidence="1 2">
    <name type="scientific">Camellia sinensis</name>
    <name type="common">Tea plant</name>
    <name type="synonym">Thea sinensis</name>
    <dbReference type="NCBI Taxonomy" id="4442"/>
    <lineage>
        <taxon>Eukaryota</taxon>
        <taxon>Viridiplantae</taxon>
        <taxon>Streptophyta</taxon>
        <taxon>Embryophyta</taxon>
        <taxon>Tracheophyta</taxon>
        <taxon>Spermatophyta</taxon>
        <taxon>Magnoliopsida</taxon>
        <taxon>eudicotyledons</taxon>
        <taxon>Gunneridae</taxon>
        <taxon>Pentapetalae</taxon>
        <taxon>asterids</taxon>
        <taxon>Ericales</taxon>
        <taxon>Theaceae</taxon>
        <taxon>Camellia</taxon>
    </lineage>
</organism>
<accession>A0A7J7GU49</accession>
<sequence>MRVTLGKKWCFPHQDLINCLLSIRNEDNSALLSDEEIEAVIIMIGGYDILHPPYLLDQAFSQ</sequence>
<dbReference type="Proteomes" id="UP000593564">
    <property type="component" value="Unassembled WGS sequence"/>
</dbReference>
<gene>
    <name evidence="1" type="ORF">HYC85_018379</name>
</gene>
<name>A0A7J7GU49_CAMSI</name>
<keyword evidence="2" id="KW-1185">Reference proteome</keyword>